<keyword evidence="4" id="KW-1185">Reference proteome</keyword>
<protein>
    <submittedName>
        <fullName evidence="3">Uncharacterized protein</fullName>
    </submittedName>
</protein>
<keyword evidence="2" id="KW-1133">Transmembrane helix</keyword>
<evidence type="ECO:0000313" key="4">
    <source>
        <dbReference type="Proteomes" id="UP001497623"/>
    </source>
</evidence>
<dbReference type="EMBL" id="CAXKWB010003173">
    <property type="protein sequence ID" value="CAL4068495.1"/>
    <property type="molecule type" value="Genomic_DNA"/>
</dbReference>
<dbReference type="AlphaFoldDB" id="A0AAV2Q2A8"/>
<keyword evidence="2" id="KW-0812">Transmembrane</keyword>
<accession>A0AAV2Q2A8</accession>
<feature type="region of interest" description="Disordered" evidence="1">
    <location>
        <begin position="235"/>
        <end position="254"/>
    </location>
</feature>
<dbReference type="Proteomes" id="UP001497623">
    <property type="component" value="Unassembled WGS sequence"/>
</dbReference>
<comment type="caution">
    <text evidence="3">The sequence shown here is derived from an EMBL/GenBank/DDBJ whole genome shotgun (WGS) entry which is preliminary data.</text>
</comment>
<reference evidence="3 4" key="1">
    <citation type="submission" date="2024-05" db="EMBL/GenBank/DDBJ databases">
        <authorList>
            <person name="Wallberg A."/>
        </authorList>
    </citation>
    <scope>NUCLEOTIDE SEQUENCE [LARGE SCALE GENOMIC DNA]</scope>
</reference>
<feature type="transmembrane region" description="Helical" evidence="2">
    <location>
        <begin position="12"/>
        <end position="30"/>
    </location>
</feature>
<organism evidence="3 4">
    <name type="scientific">Meganyctiphanes norvegica</name>
    <name type="common">Northern krill</name>
    <name type="synonym">Thysanopoda norvegica</name>
    <dbReference type="NCBI Taxonomy" id="48144"/>
    <lineage>
        <taxon>Eukaryota</taxon>
        <taxon>Metazoa</taxon>
        <taxon>Ecdysozoa</taxon>
        <taxon>Arthropoda</taxon>
        <taxon>Crustacea</taxon>
        <taxon>Multicrustacea</taxon>
        <taxon>Malacostraca</taxon>
        <taxon>Eumalacostraca</taxon>
        <taxon>Eucarida</taxon>
        <taxon>Euphausiacea</taxon>
        <taxon>Euphausiidae</taxon>
        <taxon>Meganyctiphanes</taxon>
    </lineage>
</organism>
<evidence type="ECO:0000256" key="2">
    <source>
        <dbReference type="SAM" id="Phobius"/>
    </source>
</evidence>
<evidence type="ECO:0000256" key="1">
    <source>
        <dbReference type="SAM" id="MobiDB-lite"/>
    </source>
</evidence>
<gene>
    <name evidence="3" type="ORF">MNOR_LOCUS7297</name>
</gene>
<sequence>NNLNMVRIRLRLIVSITTSAFIYFVLFPHHNNQVPSSISLLSNWGPATQKSIRARQVLQVPPHSNVNSFEEQRNVVEEPAHKSTSPLYSQTLIGESSLHFSRHVSTVNTSNPQDVVSDSLDASKNTFINKITDISALNDDNNTDFDYEEDTKIDAQEVSNGMVSISKNSNLVELFELDALPVNEFVDGENEEITYDDYDYHQTPEPITEEKKKEILQKSGDVFLLDGELLNKGEKFKTETSSESPAAEVPDERYIPDRLRDRSMLFPSSSEVCTFMAEQKRRVQHVQDICRKYQ</sequence>
<name>A0AAV2Q2A8_MEGNR</name>
<feature type="non-terminal residue" evidence="3">
    <location>
        <position position="294"/>
    </location>
</feature>
<proteinExistence type="predicted"/>
<feature type="non-terminal residue" evidence="3">
    <location>
        <position position="1"/>
    </location>
</feature>
<evidence type="ECO:0000313" key="3">
    <source>
        <dbReference type="EMBL" id="CAL4068495.1"/>
    </source>
</evidence>
<keyword evidence="2" id="KW-0472">Membrane</keyword>